<keyword evidence="17" id="KW-1185">Reference proteome</keyword>
<feature type="domain" description="Myosin-binding" evidence="15">
    <location>
        <begin position="145"/>
        <end position="429"/>
    </location>
</feature>
<evidence type="ECO:0000256" key="14">
    <source>
        <dbReference type="SAM" id="Phobius"/>
    </source>
</evidence>
<dbReference type="GO" id="GO:0017022">
    <property type="term" value="F:myosin binding"/>
    <property type="evidence" value="ECO:0007669"/>
    <property type="project" value="InterPro"/>
</dbReference>
<evidence type="ECO:0000256" key="6">
    <source>
        <dbReference type="ARBA" id="ARBA00022475"/>
    </source>
</evidence>
<comment type="caution">
    <text evidence="16">The sequence shown here is derived from an EMBL/GenBank/DDBJ whole genome shotgun (WGS) entry which is preliminary data.</text>
</comment>
<dbReference type="EMBL" id="NAJO01000035">
    <property type="protein sequence ID" value="OQO00508.1"/>
    <property type="molecule type" value="Genomic_DNA"/>
</dbReference>
<dbReference type="Proteomes" id="UP000192596">
    <property type="component" value="Unassembled WGS sequence"/>
</dbReference>
<comment type="subcellular location">
    <subcellularLocation>
        <location evidence="2">Cell junction</location>
        <location evidence="2">Adherens junction</location>
    </subcellularLocation>
    <subcellularLocation>
        <location evidence="3">Cell membrane</location>
        <topology evidence="3">Multi-pass membrane protein</topology>
    </subcellularLocation>
    <subcellularLocation>
        <location evidence="1">Nucleus</location>
    </subcellularLocation>
</comment>
<feature type="transmembrane region" description="Helical" evidence="14">
    <location>
        <begin position="167"/>
        <end position="186"/>
    </location>
</feature>
<accession>A0A1V8SNB6</accession>
<keyword evidence="7 14" id="KW-0812">Transmembrane</keyword>
<evidence type="ECO:0000256" key="9">
    <source>
        <dbReference type="ARBA" id="ARBA00022989"/>
    </source>
</evidence>
<sequence>MEAGDGTYEPEVEDDCRTATARANDDPIPFAPSLNGNITNRRKRHTLPPLQTVPPQRVPNKAIQLRNAWSSAVNSRLGRADNEKFVEHIRYLLVASQLLNEYLDQGSLQLPFTPIRDGLDGTAESSSLTISNGNLYGAIIAASAAFSVVWLISWARTSKGGYVDQGRVTLVAGILAFIGAVGYAYIRKQLLRNLRRGAVDATSDLTASWQAFEVASTSALQLIQEVELVSKGYRISTPMPPVSRVEDSASRRCARLRKVLHKGYAALIPVCISAVTTLQALIDEDDLDRYFEVYDINAQDAKEATGPEALSVLEDDPESLKSLRVLSYRAGILRRITLCALMSLQADGGKPDFARWRTASEVMISLHSTTTISAEKLRAVLADMDSLQVPTTPATKGLHSHTPTREKMRSQVRKISALSSGIRGLQAKMQILREETTHSLENTEDLTDLGPNLLAQYDSVGADIRELMQAWEAGKASLQTNITKHEKRLSYASSTASGLRSPVSSLGGLTAVDEDGSPADALRALNGMMSKRSSSATSPSEAEDGEAVFEAIALPKQRSALTREERIAKMQSERERRASLMVKRETNTSMLRELESVINLRPKNGIPGASARVTSV</sequence>
<keyword evidence="6" id="KW-1003">Cell membrane</keyword>
<organism evidence="16 17">
    <name type="scientific">Cryoendolithus antarcticus</name>
    <dbReference type="NCBI Taxonomy" id="1507870"/>
    <lineage>
        <taxon>Eukaryota</taxon>
        <taxon>Fungi</taxon>
        <taxon>Dikarya</taxon>
        <taxon>Ascomycota</taxon>
        <taxon>Pezizomycotina</taxon>
        <taxon>Dothideomycetes</taxon>
        <taxon>Dothideomycetidae</taxon>
        <taxon>Cladosporiales</taxon>
        <taxon>Cladosporiaceae</taxon>
        <taxon>Cryoendolithus</taxon>
    </lineage>
</organism>
<dbReference type="InterPro" id="IPR026858">
    <property type="entry name" value="Vezatin"/>
</dbReference>
<dbReference type="STRING" id="1507870.A0A1V8SNB6"/>
<dbReference type="PANTHER" id="PTHR15989:SF5">
    <property type="entry name" value="VEZATIN"/>
    <property type="match status" value="1"/>
</dbReference>
<dbReference type="Pfam" id="PF12632">
    <property type="entry name" value="Vezatin"/>
    <property type="match status" value="1"/>
</dbReference>
<evidence type="ECO:0000259" key="15">
    <source>
        <dbReference type="Pfam" id="PF12632"/>
    </source>
</evidence>
<dbReference type="PANTHER" id="PTHR15989">
    <property type="entry name" value="VEZATIN"/>
    <property type="match status" value="1"/>
</dbReference>
<evidence type="ECO:0000256" key="8">
    <source>
        <dbReference type="ARBA" id="ARBA00022949"/>
    </source>
</evidence>
<proteinExistence type="inferred from homology"/>
<evidence type="ECO:0000256" key="1">
    <source>
        <dbReference type="ARBA" id="ARBA00004123"/>
    </source>
</evidence>
<evidence type="ECO:0000256" key="12">
    <source>
        <dbReference type="ARBA" id="ARBA00023242"/>
    </source>
</evidence>
<evidence type="ECO:0000256" key="4">
    <source>
        <dbReference type="ARBA" id="ARBA00007245"/>
    </source>
</evidence>
<dbReference type="InParanoid" id="A0A1V8SNB6"/>
<reference evidence="17" key="1">
    <citation type="submission" date="2017-03" db="EMBL/GenBank/DDBJ databases">
        <title>Genomes of endolithic fungi from Antarctica.</title>
        <authorList>
            <person name="Coleine C."/>
            <person name="Masonjones S."/>
            <person name="Stajich J.E."/>
        </authorList>
    </citation>
    <scope>NUCLEOTIDE SEQUENCE [LARGE SCALE GENOMIC DNA]</scope>
    <source>
        <strain evidence="17">CCFEE 5527</strain>
    </source>
</reference>
<feature type="region of interest" description="Disordered" evidence="13">
    <location>
        <begin position="21"/>
        <end position="50"/>
    </location>
</feature>
<dbReference type="AlphaFoldDB" id="A0A1V8SNB6"/>
<dbReference type="GO" id="GO:0005886">
    <property type="term" value="C:plasma membrane"/>
    <property type="evidence" value="ECO:0007669"/>
    <property type="project" value="UniProtKB-SubCell"/>
</dbReference>
<gene>
    <name evidence="16" type="ORF">B0A48_13858</name>
</gene>
<keyword evidence="8" id="KW-0965">Cell junction</keyword>
<evidence type="ECO:0000313" key="16">
    <source>
        <dbReference type="EMBL" id="OQO00508.1"/>
    </source>
</evidence>
<keyword evidence="12" id="KW-0539">Nucleus</keyword>
<keyword evidence="9 14" id="KW-1133">Transmembrane helix</keyword>
<feature type="transmembrane region" description="Helical" evidence="14">
    <location>
        <begin position="135"/>
        <end position="155"/>
    </location>
</feature>
<feature type="transmembrane region" description="Helical" evidence="14">
    <location>
        <begin position="264"/>
        <end position="282"/>
    </location>
</feature>
<dbReference type="InterPro" id="IPR026859">
    <property type="entry name" value="Myosin-bd"/>
</dbReference>
<protein>
    <recommendedName>
        <fullName evidence="5">Vezatin</fullName>
    </recommendedName>
</protein>
<dbReference type="OrthoDB" id="21151at2759"/>
<keyword evidence="10" id="KW-0175">Coiled coil</keyword>
<name>A0A1V8SNB6_9PEZI</name>
<dbReference type="GO" id="GO:0005634">
    <property type="term" value="C:nucleus"/>
    <property type="evidence" value="ECO:0007669"/>
    <property type="project" value="UniProtKB-SubCell"/>
</dbReference>
<evidence type="ECO:0000256" key="2">
    <source>
        <dbReference type="ARBA" id="ARBA00004536"/>
    </source>
</evidence>
<keyword evidence="11 14" id="KW-0472">Membrane</keyword>
<evidence type="ECO:0000313" key="17">
    <source>
        <dbReference type="Proteomes" id="UP000192596"/>
    </source>
</evidence>
<evidence type="ECO:0000256" key="5">
    <source>
        <dbReference type="ARBA" id="ARBA00018125"/>
    </source>
</evidence>
<evidence type="ECO:0000256" key="10">
    <source>
        <dbReference type="ARBA" id="ARBA00023054"/>
    </source>
</evidence>
<evidence type="ECO:0000256" key="11">
    <source>
        <dbReference type="ARBA" id="ARBA00023136"/>
    </source>
</evidence>
<evidence type="ECO:0000256" key="13">
    <source>
        <dbReference type="SAM" id="MobiDB-lite"/>
    </source>
</evidence>
<dbReference type="GO" id="GO:0098609">
    <property type="term" value="P:cell-cell adhesion"/>
    <property type="evidence" value="ECO:0007669"/>
    <property type="project" value="InterPro"/>
</dbReference>
<evidence type="ECO:0000256" key="7">
    <source>
        <dbReference type="ARBA" id="ARBA00022692"/>
    </source>
</evidence>
<evidence type="ECO:0000256" key="3">
    <source>
        <dbReference type="ARBA" id="ARBA00004651"/>
    </source>
</evidence>
<comment type="similarity">
    <text evidence="4">Belongs to the vezatin family.</text>
</comment>